<dbReference type="RefSeq" id="WP_265763970.1">
    <property type="nucleotide sequence ID" value="NZ_JAGGJA010000001.1"/>
</dbReference>
<evidence type="ECO:0000256" key="1">
    <source>
        <dbReference type="ARBA" id="ARBA00004442"/>
    </source>
</evidence>
<keyword evidence="5" id="KW-0998">Cell outer membrane</keyword>
<sequence>MKRTKQILLVALLFALSGCSDFMDIVPDNVAEIDQAFEMRSTAERFLFTCYSYMPSHVSETENPAFLAGDEVWVSPSFSSAPVQIARGNQRLVDPYSNYWEGENGGKDLYEGIRQTNIFLDNIGSVPNMNQSEKDRWIAEAKFLKAYYHFWLIRMYGPIIVVKDNVPISADREQVDQSRASVDSSFAYVEQLLNEAIPDLPDRVNSEISELGRVTKAIALGVKAKVLVTAASPLFNGNEGYAGFEGPDGQELFNTTFEMEKWQKAADAAKEAIDLAESLGYELYQFQPQFSQYELSDTTKTKMSIRNSVAEKWNSEIIWGNTNSMADGIQNLATPRGLDPDYIDNGSLRGSLAPPIKIAEMFYSDHGVPLTEDKTWDYSRRFELKVATESEKYNLEEGYATALLHFDREPRFYASMGFDGGIWYGQGRLDDDGNLFYVSNKKGDPATQYNPKFYSATGYWTKKLVNYNNVIGSGDTYTVESYPWPVMRLADLYLLYAEALNEVQGPTAEVHAYINLIRERAGIPPVEEAWSNYSENPNKYTTKEGMREIIHRERLIELAFEGKRFWDLRRWKKADEEMNEPITGWDLSQETPEGYYRERLIYDQRFTARDYLWPLDEDILLSNTQTVQNPGW</sequence>
<dbReference type="Pfam" id="PF07980">
    <property type="entry name" value="SusD_RagB"/>
    <property type="match status" value="1"/>
</dbReference>
<dbReference type="InterPro" id="IPR012944">
    <property type="entry name" value="SusD_RagB_dom"/>
</dbReference>
<dbReference type="EMBL" id="JAGGJA010000001">
    <property type="protein sequence ID" value="MCW9705309.1"/>
    <property type="molecule type" value="Genomic_DNA"/>
</dbReference>
<organism evidence="9 10">
    <name type="scientific">Fodinibius salsisoli</name>
    <dbReference type="NCBI Taxonomy" id="2820877"/>
    <lineage>
        <taxon>Bacteria</taxon>
        <taxon>Pseudomonadati</taxon>
        <taxon>Balneolota</taxon>
        <taxon>Balneolia</taxon>
        <taxon>Balneolales</taxon>
        <taxon>Balneolaceae</taxon>
        <taxon>Fodinibius</taxon>
    </lineage>
</organism>
<protein>
    <submittedName>
        <fullName evidence="9">RagB/SusD family nutrient uptake outer membrane protein</fullName>
    </submittedName>
</protein>
<dbReference type="Gene3D" id="1.25.40.390">
    <property type="match status" value="1"/>
</dbReference>
<dbReference type="InterPro" id="IPR033985">
    <property type="entry name" value="SusD-like_N"/>
</dbReference>
<evidence type="ECO:0000256" key="5">
    <source>
        <dbReference type="ARBA" id="ARBA00023237"/>
    </source>
</evidence>
<gene>
    <name evidence="9" type="ORF">J6I44_00520</name>
</gene>
<comment type="subcellular location">
    <subcellularLocation>
        <location evidence="1">Cell outer membrane</location>
    </subcellularLocation>
</comment>
<comment type="similarity">
    <text evidence="2">Belongs to the SusD family.</text>
</comment>
<evidence type="ECO:0000256" key="3">
    <source>
        <dbReference type="ARBA" id="ARBA00022729"/>
    </source>
</evidence>
<keyword evidence="4" id="KW-0472">Membrane</keyword>
<name>A0ABT3PJF0_9BACT</name>
<proteinExistence type="inferred from homology"/>
<evidence type="ECO:0000259" key="7">
    <source>
        <dbReference type="Pfam" id="PF07980"/>
    </source>
</evidence>
<feature type="domain" description="RagB/SusD" evidence="7">
    <location>
        <begin position="316"/>
        <end position="632"/>
    </location>
</feature>
<evidence type="ECO:0000256" key="4">
    <source>
        <dbReference type="ARBA" id="ARBA00023136"/>
    </source>
</evidence>
<evidence type="ECO:0000313" key="10">
    <source>
        <dbReference type="Proteomes" id="UP001207918"/>
    </source>
</evidence>
<dbReference type="Pfam" id="PF14322">
    <property type="entry name" value="SusD-like_3"/>
    <property type="match status" value="1"/>
</dbReference>
<evidence type="ECO:0000256" key="6">
    <source>
        <dbReference type="SAM" id="SignalP"/>
    </source>
</evidence>
<evidence type="ECO:0000256" key="2">
    <source>
        <dbReference type="ARBA" id="ARBA00006275"/>
    </source>
</evidence>
<keyword evidence="10" id="KW-1185">Reference proteome</keyword>
<dbReference type="Proteomes" id="UP001207918">
    <property type="component" value="Unassembled WGS sequence"/>
</dbReference>
<feature type="signal peptide" evidence="6">
    <location>
        <begin position="1"/>
        <end position="22"/>
    </location>
</feature>
<dbReference type="SUPFAM" id="SSF48452">
    <property type="entry name" value="TPR-like"/>
    <property type="match status" value="1"/>
</dbReference>
<feature type="chain" id="PRO_5047057274" evidence="6">
    <location>
        <begin position="23"/>
        <end position="632"/>
    </location>
</feature>
<feature type="domain" description="SusD-like N-terminal" evidence="8">
    <location>
        <begin position="94"/>
        <end position="226"/>
    </location>
</feature>
<evidence type="ECO:0000259" key="8">
    <source>
        <dbReference type="Pfam" id="PF14322"/>
    </source>
</evidence>
<comment type="caution">
    <text evidence="9">The sequence shown here is derived from an EMBL/GenBank/DDBJ whole genome shotgun (WGS) entry which is preliminary data.</text>
</comment>
<evidence type="ECO:0000313" key="9">
    <source>
        <dbReference type="EMBL" id="MCW9705309.1"/>
    </source>
</evidence>
<accession>A0ABT3PJF0</accession>
<reference evidence="9 10" key="1">
    <citation type="submission" date="2021-03" db="EMBL/GenBank/DDBJ databases">
        <title>Aliifodinibius sp. nov., a new bacterium isolated from saline soil.</title>
        <authorList>
            <person name="Galisteo C."/>
            <person name="De La Haba R."/>
            <person name="Sanchez-Porro C."/>
            <person name="Ventosa A."/>
        </authorList>
    </citation>
    <scope>NUCLEOTIDE SEQUENCE [LARGE SCALE GENOMIC DNA]</scope>
    <source>
        <strain evidence="9 10">1BSP15-2V2</strain>
    </source>
</reference>
<keyword evidence="3 6" id="KW-0732">Signal</keyword>
<dbReference type="PROSITE" id="PS51257">
    <property type="entry name" value="PROKAR_LIPOPROTEIN"/>
    <property type="match status" value="1"/>
</dbReference>
<dbReference type="InterPro" id="IPR011990">
    <property type="entry name" value="TPR-like_helical_dom_sf"/>
</dbReference>